<accession>A0A0F8WXC6</accession>
<evidence type="ECO:0000259" key="1">
    <source>
        <dbReference type="Pfam" id="PF12961"/>
    </source>
</evidence>
<feature type="domain" description="DUF3850" evidence="1">
    <location>
        <begin position="3"/>
        <end position="77"/>
    </location>
</feature>
<comment type="caution">
    <text evidence="2">The sequence shown here is derived from an EMBL/GenBank/DDBJ whole genome shotgun (WGS) entry which is preliminary data.</text>
</comment>
<organism evidence="2">
    <name type="scientific">marine sediment metagenome</name>
    <dbReference type="NCBI Taxonomy" id="412755"/>
    <lineage>
        <taxon>unclassified sequences</taxon>
        <taxon>metagenomes</taxon>
        <taxon>ecological metagenomes</taxon>
    </lineage>
</organism>
<dbReference type="InterPro" id="IPR015947">
    <property type="entry name" value="PUA-like_sf"/>
</dbReference>
<dbReference type="AlphaFoldDB" id="A0A0F8WXC6"/>
<name>A0A0F8WXC6_9ZZZZ</name>
<sequence length="86" mass="10619">MNHELKTWPFYFDEVLLGLKPFEYRENDRGFQPGHTLRLREWNPDRKEYTGRNIHLLITKFWNSIPGLPENYCIMAIRFLRFWEDT</sequence>
<reference evidence="2" key="1">
    <citation type="journal article" date="2015" name="Nature">
        <title>Complex archaea that bridge the gap between prokaryotes and eukaryotes.</title>
        <authorList>
            <person name="Spang A."/>
            <person name="Saw J.H."/>
            <person name="Jorgensen S.L."/>
            <person name="Zaremba-Niedzwiedzka K."/>
            <person name="Martijn J."/>
            <person name="Lind A.E."/>
            <person name="van Eijk R."/>
            <person name="Schleper C."/>
            <person name="Guy L."/>
            <person name="Ettema T.J."/>
        </authorList>
    </citation>
    <scope>NUCLEOTIDE SEQUENCE</scope>
</reference>
<dbReference type="Gene3D" id="2.30.130.30">
    <property type="entry name" value="Hypothetical protein"/>
    <property type="match status" value="1"/>
</dbReference>
<proteinExistence type="predicted"/>
<gene>
    <name evidence="2" type="ORF">LCGC14_3015560</name>
</gene>
<dbReference type="SUPFAM" id="SSF88697">
    <property type="entry name" value="PUA domain-like"/>
    <property type="match status" value="1"/>
</dbReference>
<dbReference type="EMBL" id="LAZR01062539">
    <property type="protein sequence ID" value="KKK61318.1"/>
    <property type="molecule type" value="Genomic_DNA"/>
</dbReference>
<evidence type="ECO:0000313" key="2">
    <source>
        <dbReference type="EMBL" id="KKK61318.1"/>
    </source>
</evidence>
<dbReference type="InterPro" id="IPR039440">
    <property type="entry name" value="DUF3850"/>
</dbReference>
<dbReference type="Pfam" id="PF12961">
    <property type="entry name" value="DUF3850"/>
    <property type="match status" value="1"/>
</dbReference>
<protein>
    <recommendedName>
        <fullName evidence="1">DUF3850 domain-containing protein</fullName>
    </recommendedName>
</protein>